<evidence type="ECO:0000313" key="3">
    <source>
        <dbReference type="Proteomes" id="UP000316855"/>
    </source>
</evidence>
<dbReference type="EMBL" id="CP036343">
    <property type="protein sequence ID" value="QDT88600.1"/>
    <property type="molecule type" value="Genomic_DNA"/>
</dbReference>
<dbReference type="Proteomes" id="UP000316855">
    <property type="component" value="Chromosome"/>
</dbReference>
<evidence type="ECO:0000256" key="1">
    <source>
        <dbReference type="SAM" id="MobiDB-lite"/>
    </source>
</evidence>
<feature type="region of interest" description="Disordered" evidence="1">
    <location>
        <begin position="133"/>
        <end position="152"/>
    </location>
</feature>
<keyword evidence="3" id="KW-1185">Reference proteome</keyword>
<organism evidence="2 3">
    <name type="scientific">Gimesia algae</name>
    <dbReference type="NCBI Taxonomy" id="2527971"/>
    <lineage>
        <taxon>Bacteria</taxon>
        <taxon>Pseudomonadati</taxon>
        <taxon>Planctomycetota</taxon>
        <taxon>Planctomycetia</taxon>
        <taxon>Planctomycetales</taxon>
        <taxon>Planctomycetaceae</taxon>
        <taxon>Gimesia</taxon>
    </lineage>
</organism>
<reference evidence="2 3" key="1">
    <citation type="submission" date="2019-02" db="EMBL/GenBank/DDBJ databases">
        <title>Deep-cultivation of Planctomycetes and their phenomic and genomic characterization uncovers novel biology.</title>
        <authorList>
            <person name="Wiegand S."/>
            <person name="Jogler M."/>
            <person name="Boedeker C."/>
            <person name="Pinto D."/>
            <person name="Vollmers J."/>
            <person name="Rivas-Marin E."/>
            <person name="Kohn T."/>
            <person name="Peeters S.H."/>
            <person name="Heuer A."/>
            <person name="Rast P."/>
            <person name="Oberbeckmann S."/>
            <person name="Bunk B."/>
            <person name="Jeske O."/>
            <person name="Meyerdierks A."/>
            <person name="Storesund J.E."/>
            <person name="Kallscheuer N."/>
            <person name="Luecker S."/>
            <person name="Lage O.M."/>
            <person name="Pohl T."/>
            <person name="Merkel B.J."/>
            <person name="Hornburger P."/>
            <person name="Mueller R.-W."/>
            <person name="Bruemmer F."/>
            <person name="Labrenz M."/>
            <person name="Spormann A.M."/>
            <person name="Op den Camp H."/>
            <person name="Overmann J."/>
            <person name="Amann R."/>
            <person name="Jetten M.S.M."/>
            <person name="Mascher T."/>
            <person name="Medema M.H."/>
            <person name="Devos D.P."/>
            <person name="Kaster A.-K."/>
            <person name="Ovreas L."/>
            <person name="Rohde M."/>
            <person name="Galperin M.Y."/>
            <person name="Jogler C."/>
        </authorList>
    </citation>
    <scope>NUCLEOTIDE SEQUENCE [LARGE SCALE GENOMIC DNA]</scope>
    <source>
        <strain evidence="2 3">Pan161</strain>
    </source>
</reference>
<gene>
    <name evidence="2" type="ORF">Pan161_02180</name>
</gene>
<evidence type="ECO:0000313" key="2">
    <source>
        <dbReference type="EMBL" id="QDT88600.1"/>
    </source>
</evidence>
<sequence>MTDSRRSVPEELIKVLAYYRWLARCELVRYAQHRLDHHDWYEAEKELNKLFNSLDAEDWESLSGTVYGSKLQINQQAIETRAYYKWEARCRESQNGAGTGSAEKDWCEAVIEERQAAFASLFLRTCSCRKETHVPSGERDDDLLVTAPADML</sequence>
<accession>A0A517V6H2</accession>
<protein>
    <submittedName>
        <fullName evidence="2">Uncharacterized protein</fullName>
    </submittedName>
</protein>
<name>A0A517V6H2_9PLAN</name>
<dbReference type="RefSeq" id="WP_145223767.1">
    <property type="nucleotide sequence ID" value="NZ_CP036343.1"/>
</dbReference>
<dbReference type="AlphaFoldDB" id="A0A517V6H2"/>
<dbReference type="KEGG" id="gax:Pan161_02180"/>
<proteinExistence type="predicted"/>